<keyword evidence="7" id="KW-1185">Reference proteome</keyword>
<dbReference type="GO" id="GO:0008360">
    <property type="term" value="P:regulation of cell shape"/>
    <property type="evidence" value="ECO:0007669"/>
    <property type="project" value="UniProtKB-KW"/>
</dbReference>
<accession>A0A1C3E4S0</accession>
<dbReference type="GO" id="GO:0005886">
    <property type="term" value="C:plasma membrane"/>
    <property type="evidence" value="ECO:0007669"/>
    <property type="project" value="TreeGrafter"/>
</dbReference>
<dbReference type="Gene3D" id="2.40.10.340">
    <property type="entry name" value="Rod shape-determining protein MreC, domain 1"/>
    <property type="match status" value="1"/>
</dbReference>
<evidence type="ECO:0000256" key="2">
    <source>
        <dbReference type="ARBA" id="ARBA00013855"/>
    </source>
</evidence>
<comment type="similarity">
    <text evidence="1">Belongs to the MreC family.</text>
</comment>
<sequence length="397" mass="43619">MRLNDRRLFNPLQFSTAQALLVILTLLVPLLPAGMTSAWKKAARDVVAPGCLILRKLQVHLAAPISRQMTGLFQHSASNDLRTAELSENSASILGQKLELEREKNHRLTALLLTQSHTSNSFLPEASISPESSRIVPVSFEHPDFEQKSNSSRLRTSSKRLFVADLIEATLLGSELSRNWKSGVIIARGSRQGIEESAWVVKSSEPLLDIGHDHNIAPADLVLTAGLVVVGKVERVGNWTSTFLPVTHGRFRCRAMVVRQAETSTVSQKPTILTQTILAGDGTQTCRLEKISDNIGLRVGDEVYSLEDDGLLNQPLFLGTITKATLPAEDRYWEVQVTPEYLHPAFTTSDPHVTSRSVVTTASTPSPPFPARLSILRLRPNSSRFENDSPSSQGVQP</sequence>
<evidence type="ECO:0000313" key="6">
    <source>
        <dbReference type="EMBL" id="ODA28224.1"/>
    </source>
</evidence>
<dbReference type="InterPro" id="IPR042177">
    <property type="entry name" value="Cell/Rod_1"/>
</dbReference>
<dbReference type="Gene3D" id="2.40.10.350">
    <property type="entry name" value="Rod shape-determining protein MreC, domain 2"/>
    <property type="match status" value="1"/>
</dbReference>
<evidence type="ECO:0000256" key="4">
    <source>
        <dbReference type="ARBA" id="ARBA00032089"/>
    </source>
</evidence>
<name>A0A1C3E4S0_9PLAN</name>
<dbReference type="AlphaFoldDB" id="A0A1C3E4S0"/>
<dbReference type="PANTHER" id="PTHR34138:SF1">
    <property type="entry name" value="CELL SHAPE-DETERMINING PROTEIN MREC"/>
    <property type="match status" value="1"/>
</dbReference>
<evidence type="ECO:0000256" key="1">
    <source>
        <dbReference type="ARBA" id="ARBA00009369"/>
    </source>
</evidence>
<dbReference type="InterPro" id="IPR042175">
    <property type="entry name" value="Cell/Rod_MreC_2"/>
</dbReference>
<keyword evidence="3" id="KW-0133">Cell shape</keyword>
<protein>
    <recommendedName>
        <fullName evidence="2">Cell shape-determining protein MreC</fullName>
    </recommendedName>
    <alternativeName>
        <fullName evidence="4">Cell shape protein MreC</fullName>
    </alternativeName>
</protein>
<dbReference type="PANTHER" id="PTHR34138">
    <property type="entry name" value="CELL SHAPE-DETERMINING PROTEIN MREC"/>
    <property type="match status" value="1"/>
</dbReference>
<evidence type="ECO:0000313" key="7">
    <source>
        <dbReference type="Proteomes" id="UP000094828"/>
    </source>
</evidence>
<organism evidence="6 7">
    <name type="scientific">Planctopirus hydrillae</name>
    <dbReference type="NCBI Taxonomy" id="1841610"/>
    <lineage>
        <taxon>Bacteria</taxon>
        <taxon>Pseudomonadati</taxon>
        <taxon>Planctomycetota</taxon>
        <taxon>Planctomycetia</taxon>
        <taxon>Planctomycetales</taxon>
        <taxon>Planctomycetaceae</taxon>
        <taxon>Planctopirus</taxon>
    </lineage>
</organism>
<dbReference type="Proteomes" id="UP000094828">
    <property type="component" value="Unassembled WGS sequence"/>
</dbReference>
<dbReference type="EMBL" id="LYDR01000154">
    <property type="protein sequence ID" value="ODA28224.1"/>
    <property type="molecule type" value="Genomic_DNA"/>
</dbReference>
<dbReference type="STRING" id="1841610.A6X21_01045"/>
<reference evidence="6 7" key="1">
    <citation type="submission" date="2016-05" db="EMBL/GenBank/DDBJ databases">
        <title>Genomic and physiological characterization of Planctopirus sp. isolated from fresh water lake.</title>
        <authorList>
            <person name="Subhash Y."/>
            <person name="Ramana C."/>
        </authorList>
    </citation>
    <scope>NUCLEOTIDE SEQUENCE [LARGE SCALE GENOMIC DNA]</scope>
    <source>
        <strain evidence="6 7">JC280</strain>
    </source>
</reference>
<dbReference type="InterPro" id="IPR055342">
    <property type="entry name" value="MreC_beta-barrel_core"/>
</dbReference>
<evidence type="ECO:0000259" key="5">
    <source>
        <dbReference type="Pfam" id="PF04085"/>
    </source>
</evidence>
<feature type="domain" description="Rod shape-determining protein MreC beta-barrel core" evidence="5">
    <location>
        <begin position="207"/>
        <end position="339"/>
    </location>
</feature>
<dbReference type="Pfam" id="PF04085">
    <property type="entry name" value="MreC"/>
    <property type="match status" value="1"/>
</dbReference>
<proteinExistence type="inferred from homology"/>
<gene>
    <name evidence="6" type="ORF">A6X21_01045</name>
</gene>
<evidence type="ECO:0000256" key="3">
    <source>
        <dbReference type="ARBA" id="ARBA00022960"/>
    </source>
</evidence>
<comment type="caution">
    <text evidence="6">The sequence shown here is derived from an EMBL/GenBank/DDBJ whole genome shotgun (WGS) entry which is preliminary data.</text>
</comment>
<dbReference type="InterPro" id="IPR007221">
    <property type="entry name" value="MreC"/>
</dbReference>